<gene>
    <name evidence="12" type="ORF">G7Y85_07240</name>
</gene>
<evidence type="ECO:0000256" key="1">
    <source>
        <dbReference type="ARBA" id="ARBA00004401"/>
    </source>
</evidence>
<dbReference type="EMBL" id="JAAMOW010000003">
    <property type="protein sequence ID" value="NGY04551.1"/>
    <property type="molecule type" value="Genomic_DNA"/>
</dbReference>
<comment type="subcellular location">
    <subcellularLocation>
        <location evidence="1">Cell membrane</location>
        <topology evidence="1">Single-pass type II membrane protein</topology>
    </subcellularLocation>
</comment>
<evidence type="ECO:0000256" key="8">
    <source>
        <dbReference type="ARBA" id="ARBA00024235"/>
    </source>
</evidence>
<dbReference type="Pfam" id="PF09976">
    <property type="entry name" value="TPR_21"/>
    <property type="match status" value="1"/>
</dbReference>
<dbReference type="SUPFAM" id="SSF48452">
    <property type="entry name" value="TPR-like"/>
    <property type="match status" value="1"/>
</dbReference>
<evidence type="ECO:0000256" key="10">
    <source>
        <dbReference type="SAM" id="Phobius"/>
    </source>
</evidence>
<name>A0A6M2BQR7_9GAMM</name>
<evidence type="ECO:0000313" key="13">
    <source>
        <dbReference type="Proteomes" id="UP000472676"/>
    </source>
</evidence>
<evidence type="ECO:0000313" key="12">
    <source>
        <dbReference type="EMBL" id="NGY04551.1"/>
    </source>
</evidence>
<dbReference type="Gene3D" id="1.25.40.10">
    <property type="entry name" value="Tetratricopeptide repeat domain"/>
    <property type="match status" value="1"/>
</dbReference>
<proteinExistence type="inferred from homology"/>
<sequence length="212" mass="23506">MTTHYDDEAQAEQLKLWWKENWMALAAGLVIGLAAIFGWEGWQNHKTQRAADASQMYEELKQALADGKADVAKPLADKLVAEYTDTPYAAGAQLRMAADAVKNSEFDDAATRLQWVQTHARDDGLQQIAELRSARVLWQQGKLDDALKLVDGKTGAFAPLFDELKGDIKLAQGDRSAARSAYQKAFAATPEDQPSRKLLQRKLDDLADTEQS</sequence>
<organism evidence="12 13">
    <name type="scientific">Solimonas terrae</name>
    <dbReference type="NCBI Taxonomy" id="1396819"/>
    <lineage>
        <taxon>Bacteria</taxon>
        <taxon>Pseudomonadati</taxon>
        <taxon>Pseudomonadota</taxon>
        <taxon>Gammaproteobacteria</taxon>
        <taxon>Nevskiales</taxon>
        <taxon>Nevskiaceae</taxon>
        <taxon>Solimonas</taxon>
    </lineage>
</organism>
<accession>A0A6M2BQR7</accession>
<dbReference type="PANTHER" id="PTHR38035">
    <property type="entry name" value="UPF0070 PROTEIN YFGM"/>
    <property type="match status" value="1"/>
</dbReference>
<keyword evidence="3 10" id="KW-0812">Transmembrane</keyword>
<dbReference type="GO" id="GO:0044877">
    <property type="term" value="F:protein-containing complex binding"/>
    <property type="evidence" value="ECO:0007669"/>
    <property type="project" value="InterPro"/>
</dbReference>
<dbReference type="InterPro" id="IPR011990">
    <property type="entry name" value="TPR-like_helical_dom_sf"/>
</dbReference>
<feature type="transmembrane region" description="Helical" evidence="10">
    <location>
        <begin position="22"/>
        <end position="39"/>
    </location>
</feature>
<evidence type="ECO:0000259" key="11">
    <source>
        <dbReference type="Pfam" id="PF09976"/>
    </source>
</evidence>
<comment type="caution">
    <text evidence="12">The sequence shown here is derived from an EMBL/GenBank/DDBJ whole genome shotgun (WGS) entry which is preliminary data.</text>
</comment>
<dbReference type="Proteomes" id="UP000472676">
    <property type="component" value="Unassembled WGS sequence"/>
</dbReference>
<dbReference type="RefSeq" id="WP_166254148.1">
    <property type="nucleotide sequence ID" value="NZ_JAAMOW010000003.1"/>
</dbReference>
<keyword evidence="6" id="KW-0143">Chaperone</keyword>
<evidence type="ECO:0000256" key="5">
    <source>
        <dbReference type="ARBA" id="ARBA00023136"/>
    </source>
</evidence>
<evidence type="ECO:0000256" key="2">
    <source>
        <dbReference type="ARBA" id="ARBA00022475"/>
    </source>
</evidence>
<dbReference type="PIRSF" id="PIRSF006170">
    <property type="entry name" value="YfgM"/>
    <property type="match status" value="1"/>
</dbReference>
<comment type="similarity">
    <text evidence="7">Belongs to the YfgM family.</text>
</comment>
<keyword evidence="5 10" id="KW-0472">Membrane</keyword>
<feature type="domain" description="Ancillary SecYEG translocon subunit/Cell division coordinator CpoB TPR" evidence="11">
    <location>
        <begin position="15"/>
        <end position="207"/>
    </location>
</feature>
<evidence type="ECO:0000256" key="9">
    <source>
        <dbReference type="SAM" id="MobiDB-lite"/>
    </source>
</evidence>
<feature type="region of interest" description="Disordered" evidence="9">
    <location>
        <begin position="181"/>
        <end position="212"/>
    </location>
</feature>
<reference evidence="12 13" key="1">
    <citation type="journal article" date="2014" name="Int. J. Syst. Evol. Microbiol.">
        <title>Solimonas terrae sp. nov., isolated from soil.</title>
        <authorList>
            <person name="Kim S.J."/>
            <person name="Moon J.Y."/>
            <person name="Weon H.Y."/>
            <person name="Ahn J.H."/>
            <person name="Chen W.M."/>
            <person name="Kwon S.W."/>
        </authorList>
    </citation>
    <scope>NUCLEOTIDE SEQUENCE [LARGE SCALE GENOMIC DNA]</scope>
    <source>
        <strain evidence="12 13">KIS83-12</strain>
    </source>
</reference>
<protein>
    <recommendedName>
        <fullName evidence="8">Ancillary SecYEG translocon subunit</fullName>
    </recommendedName>
</protein>
<dbReference type="GO" id="GO:0005886">
    <property type="term" value="C:plasma membrane"/>
    <property type="evidence" value="ECO:0007669"/>
    <property type="project" value="UniProtKB-SubCell"/>
</dbReference>
<dbReference type="InterPro" id="IPR018704">
    <property type="entry name" value="SecYEG/CpoB_TPR"/>
</dbReference>
<keyword evidence="2" id="KW-1003">Cell membrane</keyword>
<evidence type="ECO:0000256" key="7">
    <source>
        <dbReference type="ARBA" id="ARBA00024197"/>
    </source>
</evidence>
<evidence type="ECO:0000256" key="4">
    <source>
        <dbReference type="ARBA" id="ARBA00022989"/>
    </source>
</evidence>
<keyword evidence="4 10" id="KW-1133">Transmembrane helix</keyword>
<dbReference type="InterPro" id="IPR026039">
    <property type="entry name" value="YfgM"/>
</dbReference>
<evidence type="ECO:0000256" key="3">
    <source>
        <dbReference type="ARBA" id="ARBA00022692"/>
    </source>
</evidence>
<dbReference type="PANTHER" id="PTHR38035:SF1">
    <property type="entry name" value="ANCILLARY SECYEG TRANSLOCON SUBUNIT"/>
    <property type="match status" value="1"/>
</dbReference>
<dbReference type="AlphaFoldDB" id="A0A6M2BQR7"/>
<keyword evidence="13" id="KW-1185">Reference proteome</keyword>
<evidence type="ECO:0000256" key="6">
    <source>
        <dbReference type="ARBA" id="ARBA00023186"/>
    </source>
</evidence>